<feature type="compositionally biased region" description="Basic residues" evidence="1">
    <location>
        <begin position="37"/>
        <end position="47"/>
    </location>
</feature>
<evidence type="ECO:0000313" key="2">
    <source>
        <dbReference type="EMBL" id="MBB4839151.1"/>
    </source>
</evidence>
<feature type="compositionally biased region" description="Low complexity" evidence="1">
    <location>
        <begin position="9"/>
        <end position="36"/>
    </location>
</feature>
<dbReference type="RefSeq" id="WP_184166792.1">
    <property type="nucleotide sequence ID" value="NZ_JACHLN010000002.1"/>
</dbReference>
<accession>A0A7W7K1U5</accession>
<organism evidence="2 3">
    <name type="scientific">Sphingomonas kyeonggiensis</name>
    <dbReference type="NCBI Taxonomy" id="1268553"/>
    <lineage>
        <taxon>Bacteria</taxon>
        <taxon>Pseudomonadati</taxon>
        <taxon>Pseudomonadota</taxon>
        <taxon>Alphaproteobacteria</taxon>
        <taxon>Sphingomonadales</taxon>
        <taxon>Sphingomonadaceae</taxon>
        <taxon>Sphingomonas</taxon>
    </lineage>
</organism>
<gene>
    <name evidence="2" type="ORF">HNP52_002220</name>
</gene>
<sequence length="106" mass="11247">MAGKFEQSAAARANAALTAPNFRRNGVAGRVPARGRGQLHARRHRRGAGADIAPPPVDRLAGRHLHPLLVTERALQVRAATDAHGEFMLAVAKPPGHRGVFEQPAA</sequence>
<keyword evidence="3" id="KW-1185">Reference proteome</keyword>
<dbReference type="AlphaFoldDB" id="A0A7W7K1U5"/>
<reference evidence="2 3" key="1">
    <citation type="submission" date="2020-08" db="EMBL/GenBank/DDBJ databases">
        <title>Functional genomics of gut bacteria from endangered species of beetles.</title>
        <authorList>
            <person name="Carlos-Shanley C."/>
        </authorList>
    </citation>
    <scope>NUCLEOTIDE SEQUENCE [LARGE SCALE GENOMIC DNA]</scope>
    <source>
        <strain evidence="2 3">S00224</strain>
    </source>
</reference>
<name>A0A7W7K1U5_9SPHN</name>
<evidence type="ECO:0000256" key="1">
    <source>
        <dbReference type="SAM" id="MobiDB-lite"/>
    </source>
</evidence>
<protein>
    <submittedName>
        <fullName evidence="2">Uncharacterized protein</fullName>
    </submittedName>
</protein>
<dbReference type="Proteomes" id="UP000575241">
    <property type="component" value="Unassembled WGS sequence"/>
</dbReference>
<dbReference type="EMBL" id="JACHLN010000002">
    <property type="protein sequence ID" value="MBB4839151.1"/>
    <property type="molecule type" value="Genomic_DNA"/>
</dbReference>
<feature type="region of interest" description="Disordered" evidence="1">
    <location>
        <begin position="1"/>
        <end position="58"/>
    </location>
</feature>
<evidence type="ECO:0000313" key="3">
    <source>
        <dbReference type="Proteomes" id="UP000575241"/>
    </source>
</evidence>
<proteinExistence type="predicted"/>
<comment type="caution">
    <text evidence="2">The sequence shown here is derived from an EMBL/GenBank/DDBJ whole genome shotgun (WGS) entry which is preliminary data.</text>
</comment>